<keyword evidence="10" id="KW-1185">Reference proteome</keyword>
<feature type="region of interest" description="Disordered" evidence="7">
    <location>
        <begin position="573"/>
        <end position="604"/>
    </location>
</feature>
<dbReference type="InterPro" id="IPR036638">
    <property type="entry name" value="HLH_DNA-bd_sf"/>
</dbReference>
<feature type="region of interest" description="Disordered" evidence="7">
    <location>
        <begin position="493"/>
        <end position="539"/>
    </location>
</feature>
<dbReference type="Gene3D" id="3.30.450.20">
    <property type="entry name" value="PAS domain"/>
    <property type="match status" value="2"/>
</dbReference>
<dbReference type="PROSITE" id="PS50888">
    <property type="entry name" value="BHLH"/>
    <property type="match status" value="1"/>
</dbReference>
<keyword evidence="11" id="KW-0675">Receptor</keyword>
<dbReference type="InterPro" id="IPR013767">
    <property type="entry name" value="PAS_fold"/>
</dbReference>
<evidence type="ECO:0000256" key="4">
    <source>
        <dbReference type="ARBA" id="ARBA00023125"/>
    </source>
</evidence>
<dbReference type="InterPro" id="IPR035965">
    <property type="entry name" value="PAS-like_dom_sf"/>
</dbReference>
<proteinExistence type="predicted"/>
<dbReference type="PROSITE" id="PS50112">
    <property type="entry name" value="PAS"/>
    <property type="match status" value="2"/>
</dbReference>
<evidence type="ECO:0000256" key="7">
    <source>
        <dbReference type="SAM" id="MobiDB-lite"/>
    </source>
</evidence>
<evidence type="ECO:0000313" key="11">
    <source>
        <dbReference type="RefSeq" id="XP_014681076.1"/>
    </source>
</evidence>
<evidence type="ECO:0000259" key="9">
    <source>
        <dbReference type="PROSITE" id="PS50888"/>
    </source>
</evidence>
<evidence type="ECO:0000259" key="8">
    <source>
        <dbReference type="PROSITE" id="PS50112"/>
    </source>
</evidence>
<name>A0ABM1F9F5_PRICU</name>
<reference evidence="11" key="1">
    <citation type="submission" date="2025-08" db="UniProtKB">
        <authorList>
            <consortium name="RefSeq"/>
        </authorList>
    </citation>
    <scope>IDENTIFICATION</scope>
</reference>
<dbReference type="InterPro" id="IPR050933">
    <property type="entry name" value="Circadian_TF"/>
</dbReference>
<dbReference type="InterPro" id="IPR000014">
    <property type="entry name" value="PAS"/>
</dbReference>
<dbReference type="SMART" id="SM00353">
    <property type="entry name" value="HLH"/>
    <property type="match status" value="1"/>
</dbReference>
<dbReference type="InterPro" id="IPR001067">
    <property type="entry name" value="Nuc_translocat"/>
</dbReference>
<gene>
    <name evidence="11" type="primary">LOC106820970</name>
</gene>
<feature type="compositionally biased region" description="Low complexity" evidence="7">
    <location>
        <begin position="520"/>
        <end position="533"/>
    </location>
</feature>
<dbReference type="CDD" id="cd00130">
    <property type="entry name" value="PAS"/>
    <property type="match status" value="2"/>
</dbReference>
<keyword evidence="2" id="KW-0677">Repeat</keyword>
<comment type="subcellular location">
    <subcellularLocation>
        <location evidence="1">Nucleus</location>
    </subcellularLocation>
</comment>
<evidence type="ECO:0000256" key="5">
    <source>
        <dbReference type="ARBA" id="ARBA00023163"/>
    </source>
</evidence>
<evidence type="ECO:0000256" key="2">
    <source>
        <dbReference type="ARBA" id="ARBA00022737"/>
    </source>
</evidence>
<feature type="domain" description="BHLH" evidence="9">
    <location>
        <begin position="34"/>
        <end position="87"/>
    </location>
</feature>
<evidence type="ECO:0000313" key="10">
    <source>
        <dbReference type="Proteomes" id="UP000695022"/>
    </source>
</evidence>
<feature type="domain" description="PAS" evidence="8">
    <location>
        <begin position="311"/>
        <end position="362"/>
    </location>
</feature>
<feature type="region of interest" description="Disordered" evidence="7">
    <location>
        <begin position="1"/>
        <end position="28"/>
    </location>
</feature>
<evidence type="ECO:0000256" key="3">
    <source>
        <dbReference type="ARBA" id="ARBA00023015"/>
    </source>
</evidence>
<dbReference type="InterPro" id="IPR011598">
    <property type="entry name" value="bHLH_dom"/>
</dbReference>
<keyword evidence="5" id="KW-0804">Transcription</keyword>
<dbReference type="Gene3D" id="4.10.280.10">
    <property type="entry name" value="Helix-loop-helix DNA-binding domain"/>
    <property type="match status" value="1"/>
</dbReference>
<dbReference type="NCBIfam" id="TIGR00229">
    <property type="entry name" value="sensory_box"/>
    <property type="match status" value="1"/>
</dbReference>
<dbReference type="Pfam" id="PF00989">
    <property type="entry name" value="PAS"/>
    <property type="match status" value="1"/>
</dbReference>
<dbReference type="RefSeq" id="XP_014681076.1">
    <property type="nucleotide sequence ID" value="XM_014825590.1"/>
</dbReference>
<feature type="compositionally biased region" description="Polar residues" evidence="7">
    <location>
        <begin position="420"/>
        <end position="437"/>
    </location>
</feature>
<dbReference type="PANTHER" id="PTHR23042">
    <property type="entry name" value="CIRCADIAN PROTEIN CLOCK/ARNT/BMAL/PAS"/>
    <property type="match status" value="1"/>
</dbReference>
<dbReference type="SUPFAM" id="SSF55785">
    <property type="entry name" value="PYP-like sensor domain (PAS domain)"/>
    <property type="match status" value="2"/>
</dbReference>
<dbReference type="Pfam" id="PF14598">
    <property type="entry name" value="PAS_11"/>
    <property type="match status" value="1"/>
</dbReference>
<feature type="region of interest" description="Disordered" evidence="7">
    <location>
        <begin position="412"/>
        <end position="437"/>
    </location>
</feature>
<dbReference type="Proteomes" id="UP000695022">
    <property type="component" value="Unplaced"/>
</dbReference>
<evidence type="ECO:0000256" key="1">
    <source>
        <dbReference type="ARBA" id="ARBA00004123"/>
    </source>
</evidence>
<keyword evidence="3" id="KW-0805">Transcription regulation</keyword>
<feature type="domain" description="PAS" evidence="8">
    <location>
        <begin position="106"/>
        <end position="177"/>
    </location>
</feature>
<feature type="compositionally biased region" description="Polar residues" evidence="7">
    <location>
        <begin position="510"/>
        <end position="519"/>
    </location>
</feature>
<keyword evidence="4" id="KW-0238">DNA-binding</keyword>
<sequence>MEDDSLRETDKERFARPQEGMRCKDLTSRDQDLHARESHCEIERKRRVKMSTYMTELADMVPTCSALARKPDKLTILRMAVAHIKSLRGTGNTSSEGTYKPSFLTDQELKHLILEAADGFLFVAACDTGRIIYVSDSITPVLLQSQNDWLNSSLLDQVHQEDVEKAREQLSTSESNSNGRILDLKTGTVKKEGHQSTSRICMGSRRAFICRMKFGNVQIPVNSSAQASRMRHRNTLGVSRDGQHYAVVHCTGYIKNWPPSGIHVDMMDSDGERSASHSCLVAIGRLQVTSSPSCGDLNGPNPPVEFISRHNTDGKFTFVDQRVTGVVGYEPYELLGKTCYEFFHPEDQTHMKQNFEQVVKLKGQLVSVMYRFRVKNGEFVTMRTSCFSFLNPYTEELEYIVATNTLAKAIQQQQQQQEQSGTTPPRHSGYNTANLSSTYSLPTGDVYGLMSRGQQSAARPSDAYEGYSSGHSTIAYAGTGSSLPQVQNLAAAAKNASTTSSPTAWSSPSHQQFNQTGGESSSSYGSVPYSSTSAAGSPYSQIPQRVSAAEAAASGAYSSQQLWQQQWQQANSAAGVQSADTQVPPQGNTRQPAVQSGSAAQPGEQQFTDMFRMLDQSGTSTFEDLAMFNTFPDQ</sequence>
<dbReference type="SUPFAM" id="SSF47459">
    <property type="entry name" value="HLH, helix-loop-helix DNA-binding domain"/>
    <property type="match status" value="1"/>
</dbReference>
<dbReference type="Pfam" id="PF00010">
    <property type="entry name" value="HLH"/>
    <property type="match status" value="1"/>
</dbReference>
<keyword evidence="6" id="KW-0539">Nucleus</keyword>
<feature type="compositionally biased region" description="Low complexity" evidence="7">
    <location>
        <begin position="493"/>
        <end position="509"/>
    </location>
</feature>
<accession>A0ABM1F9F5</accession>
<evidence type="ECO:0000256" key="6">
    <source>
        <dbReference type="ARBA" id="ARBA00023242"/>
    </source>
</evidence>
<dbReference type="PRINTS" id="PR00785">
    <property type="entry name" value="NCTRNSLOCATR"/>
</dbReference>
<protein>
    <submittedName>
        <fullName evidence="11">Aryl hydrocarbon receptor nuclear translocator homolog isoform X1</fullName>
    </submittedName>
</protein>
<organism evidence="10 11">
    <name type="scientific">Priapulus caudatus</name>
    <name type="common">Priapulid worm</name>
    <dbReference type="NCBI Taxonomy" id="37621"/>
    <lineage>
        <taxon>Eukaryota</taxon>
        <taxon>Metazoa</taxon>
        <taxon>Ecdysozoa</taxon>
        <taxon>Scalidophora</taxon>
        <taxon>Priapulida</taxon>
        <taxon>Priapulimorpha</taxon>
        <taxon>Priapulimorphida</taxon>
        <taxon>Priapulidae</taxon>
        <taxon>Priapulus</taxon>
    </lineage>
</organism>
<dbReference type="SMART" id="SM00091">
    <property type="entry name" value="PAS"/>
    <property type="match status" value="2"/>
</dbReference>
<dbReference type="GeneID" id="106820970"/>